<evidence type="ECO:0000259" key="1">
    <source>
        <dbReference type="Pfam" id="PF00027"/>
    </source>
</evidence>
<dbReference type="EMBL" id="CP016617">
    <property type="protein sequence ID" value="ANY82149.1"/>
    <property type="molecule type" value="Genomic_DNA"/>
</dbReference>
<dbReference type="Gene3D" id="2.60.120.10">
    <property type="entry name" value="Jelly Rolls"/>
    <property type="match status" value="1"/>
</dbReference>
<organism evidence="2">
    <name type="scientific">Microvirga ossetica</name>
    <dbReference type="NCBI Taxonomy" id="1882682"/>
    <lineage>
        <taxon>Bacteria</taxon>
        <taxon>Pseudomonadati</taxon>
        <taxon>Pseudomonadota</taxon>
        <taxon>Alphaproteobacteria</taxon>
        <taxon>Hyphomicrobiales</taxon>
        <taxon>Methylobacteriaceae</taxon>
        <taxon>Microvirga</taxon>
    </lineage>
</organism>
<dbReference type="RefSeq" id="WP_099513298.1">
    <property type="nucleotide sequence ID" value="NZ_CP016617.1"/>
</dbReference>
<gene>
    <name evidence="2" type="ORF">BB934_27715</name>
</gene>
<dbReference type="Pfam" id="PF00027">
    <property type="entry name" value="cNMP_binding"/>
    <property type="match status" value="1"/>
</dbReference>
<dbReference type="CDD" id="cd00038">
    <property type="entry name" value="CAP_ED"/>
    <property type="match status" value="1"/>
</dbReference>
<geneLocation type="plasmid" evidence="2">
    <name>unnamed1</name>
</geneLocation>
<dbReference type="InterPro" id="IPR000595">
    <property type="entry name" value="cNMP-bd_dom"/>
</dbReference>
<evidence type="ECO:0000313" key="2">
    <source>
        <dbReference type="EMBL" id="ANY82149.1"/>
    </source>
</evidence>
<feature type="domain" description="Cyclic nucleotide-binding" evidence="1">
    <location>
        <begin position="16"/>
        <end position="94"/>
    </location>
</feature>
<dbReference type="KEGG" id="moc:BB934_27715"/>
<sequence>MLEALSQKPEPIVSHTDLIREGAAPDSVYLIVTGWACRYKALPNGNRQIMNYLIPGDLSDQRIFVLKRMDHSIATLTAASVVTIPAQTMIDLMAPITDSPPRNPDF</sequence>
<reference evidence="2" key="1">
    <citation type="submission" date="2016-07" db="EMBL/GenBank/DDBJ databases">
        <title>Microvirga ossetica sp. nov. a new species of rhizobia isolated from root nodules of the legume species Vicia alpestris Steven originated from North Ossetia region in the Caucasus.</title>
        <authorList>
            <person name="Safronova V.I."/>
            <person name="Kuznetsova I.G."/>
            <person name="Sazanova A.L."/>
            <person name="Belimov A."/>
            <person name="Andronov E."/>
            <person name="Osledkin Y.S."/>
            <person name="Onishchuk O.P."/>
            <person name="Kurchak O.N."/>
            <person name="Shaposhnikov A.I."/>
            <person name="Willems A."/>
            <person name="Tikhonovich I.A."/>
        </authorList>
    </citation>
    <scope>NUCLEOTIDE SEQUENCE [LARGE SCALE GENOMIC DNA]</scope>
    <source>
        <strain evidence="2">V5/3M</strain>
        <plasmid evidence="2">unnamed1</plasmid>
    </source>
</reference>
<dbReference type="InterPro" id="IPR018490">
    <property type="entry name" value="cNMP-bd_dom_sf"/>
</dbReference>
<dbReference type="OrthoDB" id="7584044at2"/>
<dbReference type="AlphaFoldDB" id="A0A1B2EQB9"/>
<dbReference type="SUPFAM" id="SSF51206">
    <property type="entry name" value="cAMP-binding domain-like"/>
    <property type="match status" value="1"/>
</dbReference>
<protein>
    <recommendedName>
        <fullName evidence="1">Cyclic nucleotide-binding domain-containing protein</fullName>
    </recommendedName>
</protein>
<dbReference type="InterPro" id="IPR014710">
    <property type="entry name" value="RmlC-like_jellyroll"/>
</dbReference>
<name>A0A1B2EQB9_9HYPH</name>
<keyword evidence="2" id="KW-0614">Plasmid</keyword>
<proteinExistence type="predicted"/>
<accession>A0A1B2EQB9</accession>